<dbReference type="KEGG" id="mhu:Mhun_0295"/>
<dbReference type="PANTHER" id="PTHR42734">
    <property type="entry name" value="METAL TRANSPORT SYSTEM ATP-BINDING PROTEIN TM_0124-RELATED"/>
    <property type="match status" value="1"/>
</dbReference>
<dbReference type="InterPro" id="IPR003439">
    <property type="entry name" value="ABC_transporter-like_ATP-bd"/>
</dbReference>
<dbReference type="Pfam" id="PF00005">
    <property type="entry name" value="ABC_tran"/>
    <property type="match status" value="1"/>
</dbReference>
<keyword evidence="3" id="KW-0067">ATP-binding</keyword>
<dbReference type="InterPro" id="IPR027417">
    <property type="entry name" value="P-loop_NTPase"/>
</dbReference>
<dbReference type="SMART" id="SM00382">
    <property type="entry name" value="AAA"/>
    <property type="match status" value="1"/>
</dbReference>
<dbReference type="GeneID" id="3923079"/>
<dbReference type="EMBL" id="CP000254">
    <property type="protein sequence ID" value="ABD40066.1"/>
    <property type="molecule type" value="Genomic_DNA"/>
</dbReference>
<evidence type="ECO:0000256" key="2">
    <source>
        <dbReference type="ARBA" id="ARBA00022741"/>
    </source>
</evidence>
<dbReference type="STRING" id="323259.Mhun_0295"/>
<dbReference type="InterPro" id="IPR003593">
    <property type="entry name" value="AAA+_ATPase"/>
</dbReference>
<sequence>MIKSDPIIQLHNIYTAYEGANRPTLTDISLSVEKGEYVIIGGPNGAGKTTLLETINGMLTITHGTATVCGYDVRKDGNRVRCNVGYLIQNFVFDPLTPFSVEEVVIMGRYGMIGTFRKPKEEDHIAARSAMSLLGIEDLKDTPIGQLSGGQQQKVLLALNLARNPEVLLLDEPFSNLDMFARDMINSLLIRLVNEGMTILIVSHAFDDLPDRDVRVVVMNKGKIMMNRVSAPGSVEQMIRNCGPGNIHA</sequence>
<keyword evidence="6" id="KW-1185">Reference proteome</keyword>
<dbReference type="eggNOG" id="arCOG00201">
    <property type="taxonomic scope" value="Archaea"/>
</dbReference>
<dbReference type="InterPro" id="IPR050153">
    <property type="entry name" value="Metal_Ion_Import_ABC"/>
</dbReference>
<accession>Q2FMY4</accession>
<dbReference type="InterPro" id="IPR017871">
    <property type="entry name" value="ABC_transporter-like_CS"/>
</dbReference>
<organism evidence="5 6">
    <name type="scientific">Methanospirillum hungatei JF-1 (strain ATCC 27890 / DSM 864 / NBRC 100397 / JF-1)</name>
    <dbReference type="NCBI Taxonomy" id="323259"/>
    <lineage>
        <taxon>Archaea</taxon>
        <taxon>Methanobacteriati</taxon>
        <taxon>Methanobacteriota</taxon>
        <taxon>Stenosarchaea group</taxon>
        <taxon>Methanomicrobia</taxon>
        <taxon>Methanomicrobiales</taxon>
        <taxon>Methanospirillaceae</taxon>
        <taxon>Methanospirillum</taxon>
    </lineage>
</organism>
<proteinExistence type="predicted"/>
<dbReference type="OrthoDB" id="10909at2157"/>
<keyword evidence="2" id="KW-0547">Nucleotide-binding</keyword>
<feature type="domain" description="ABC transporter" evidence="4">
    <location>
        <begin position="8"/>
        <end position="246"/>
    </location>
</feature>
<evidence type="ECO:0000313" key="6">
    <source>
        <dbReference type="Proteomes" id="UP000001941"/>
    </source>
</evidence>
<evidence type="ECO:0000256" key="3">
    <source>
        <dbReference type="ARBA" id="ARBA00022840"/>
    </source>
</evidence>
<dbReference type="Proteomes" id="UP000001941">
    <property type="component" value="Chromosome"/>
</dbReference>
<dbReference type="RefSeq" id="WP_011447361.1">
    <property type="nucleotide sequence ID" value="NC_007796.1"/>
</dbReference>
<dbReference type="Gene3D" id="3.40.50.300">
    <property type="entry name" value="P-loop containing nucleotide triphosphate hydrolases"/>
    <property type="match status" value="1"/>
</dbReference>
<dbReference type="HOGENOM" id="CLU_000604_1_11_2"/>
<gene>
    <name evidence="5" type="ordered locus">Mhun_0295</name>
</gene>
<dbReference type="AlphaFoldDB" id="Q2FMY4"/>
<dbReference type="PROSITE" id="PS50893">
    <property type="entry name" value="ABC_TRANSPORTER_2"/>
    <property type="match status" value="1"/>
</dbReference>
<reference evidence="6" key="1">
    <citation type="journal article" date="2016" name="Stand. Genomic Sci.">
        <title>Complete genome sequence of Methanospirillum hungatei type strain JF1.</title>
        <authorList>
            <person name="Gunsalus R.P."/>
            <person name="Cook L.E."/>
            <person name="Crable B."/>
            <person name="Rohlin L."/>
            <person name="McDonald E."/>
            <person name="Mouttaki H."/>
            <person name="Sieber J.R."/>
            <person name="Poweleit N."/>
            <person name="Zhou H."/>
            <person name="Lapidus A.L."/>
            <person name="Daligault H.E."/>
            <person name="Land M."/>
            <person name="Gilna P."/>
            <person name="Ivanova N."/>
            <person name="Kyrpides N."/>
            <person name="Culley D.E."/>
            <person name="McInerney M.J."/>
        </authorList>
    </citation>
    <scope>NUCLEOTIDE SEQUENCE [LARGE SCALE GENOMIC DNA]</scope>
    <source>
        <strain evidence="6">ATCC 27890 / DSM 864 / NBRC 100397 / JF-1</strain>
    </source>
</reference>
<name>Q2FMY4_METHJ</name>
<dbReference type="InParanoid" id="Q2FMY4"/>
<dbReference type="SUPFAM" id="SSF52540">
    <property type="entry name" value="P-loop containing nucleoside triphosphate hydrolases"/>
    <property type="match status" value="1"/>
</dbReference>
<dbReference type="PROSITE" id="PS00211">
    <property type="entry name" value="ABC_TRANSPORTER_1"/>
    <property type="match status" value="1"/>
</dbReference>
<evidence type="ECO:0000259" key="4">
    <source>
        <dbReference type="PROSITE" id="PS50893"/>
    </source>
</evidence>
<evidence type="ECO:0000313" key="5">
    <source>
        <dbReference type="EMBL" id="ABD40066.1"/>
    </source>
</evidence>
<dbReference type="EnsemblBacteria" id="ABD40066">
    <property type="protein sequence ID" value="ABD40066"/>
    <property type="gene ID" value="Mhun_0295"/>
</dbReference>
<keyword evidence="1" id="KW-0813">Transport</keyword>
<dbReference type="GO" id="GO:0016887">
    <property type="term" value="F:ATP hydrolysis activity"/>
    <property type="evidence" value="ECO:0007669"/>
    <property type="project" value="InterPro"/>
</dbReference>
<evidence type="ECO:0000256" key="1">
    <source>
        <dbReference type="ARBA" id="ARBA00022448"/>
    </source>
</evidence>
<protein>
    <submittedName>
        <fullName evidence="5">ABC transporter related protein</fullName>
    </submittedName>
</protein>
<dbReference type="GO" id="GO:0005524">
    <property type="term" value="F:ATP binding"/>
    <property type="evidence" value="ECO:0007669"/>
    <property type="project" value="UniProtKB-KW"/>
</dbReference>